<dbReference type="OrthoDB" id="6078083at2"/>
<protein>
    <submittedName>
        <fullName evidence="2">DUF4845 domain-containing protein</fullName>
    </submittedName>
</protein>
<comment type="caution">
    <text evidence="2">The sequence shown here is derived from an EMBL/GenBank/DDBJ whole genome shotgun (WGS) entry which is preliminary data.</text>
</comment>
<dbReference type="EMBL" id="QANS01000001">
    <property type="protein sequence ID" value="PTU33138.1"/>
    <property type="molecule type" value="Genomic_DNA"/>
</dbReference>
<dbReference type="Pfam" id="PF16137">
    <property type="entry name" value="DUF4845"/>
    <property type="match status" value="1"/>
</dbReference>
<dbReference type="RefSeq" id="WP_107938846.1">
    <property type="nucleotide sequence ID" value="NZ_QANS01000001.1"/>
</dbReference>
<dbReference type="Proteomes" id="UP000244248">
    <property type="component" value="Unassembled WGS sequence"/>
</dbReference>
<accession>A0A2T5MKQ5</accession>
<sequence>MNHSQKRQRGLGMFGLLFVFAVIGFTAMLVMRCWPIYLNQMKIAKAIHNVSQDAGVASAQDSSALLRPLERFWDIDSIDYLDYKKVKLIRSDRGRSISYAYEARTPLFSNISLVLTFEDTVPVAASE</sequence>
<keyword evidence="1" id="KW-0472">Membrane</keyword>
<proteinExistence type="predicted"/>
<gene>
    <name evidence="2" type="ORF">CJD38_03270</name>
</gene>
<keyword evidence="1" id="KW-1133">Transmembrane helix</keyword>
<organism evidence="2 3">
    <name type="scientific">Stenotrophobium rhamnosiphilum</name>
    <dbReference type="NCBI Taxonomy" id="2029166"/>
    <lineage>
        <taxon>Bacteria</taxon>
        <taxon>Pseudomonadati</taxon>
        <taxon>Pseudomonadota</taxon>
        <taxon>Gammaproteobacteria</taxon>
        <taxon>Nevskiales</taxon>
        <taxon>Nevskiaceae</taxon>
        <taxon>Stenotrophobium</taxon>
    </lineage>
</organism>
<keyword evidence="3" id="KW-1185">Reference proteome</keyword>
<feature type="transmembrane region" description="Helical" evidence="1">
    <location>
        <begin position="12"/>
        <end position="31"/>
    </location>
</feature>
<name>A0A2T5MKQ5_9GAMM</name>
<evidence type="ECO:0000256" key="1">
    <source>
        <dbReference type="SAM" id="Phobius"/>
    </source>
</evidence>
<evidence type="ECO:0000313" key="2">
    <source>
        <dbReference type="EMBL" id="PTU33138.1"/>
    </source>
</evidence>
<keyword evidence="1" id="KW-0812">Transmembrane</keyword>
<reference evidence="2 3" key="1">
    <citation type="submission" date="2018-04" db="EMBL/GenBank/DDBJ databases">
        <title>Novel species isolated from glacier.</title>
        <authorList>
            <person name="Liu Q."/>
            <person name="Xin Y.-H."/>
        </authorList>
    </citation>
    <scope>NUCLEOTIDE SEQUENCE [LARGE SCALE GENOMIC DNA]</scope>
    <source>
        <strain evidence="2 3">GT1R17</strain>
    </source>
</reference>
<evidence type="ECO:0000313" key="3">
    <source>
        <dbReference type="Proteomes" id="UP000244248"/>
    </source>
</evidence>
<dbReference type="InterPro" id="IPR032314">
    <property type="entry name" value="DUF4845"/>
</dbReference>
<dbReference type="AlphaFoldDB" id="A0A2T5MKQ5"/>